<keyword evidence="1" id="KW-0378">Hydrolase</keyword>
<evidence type="ECO:0000313" key="1">
    <source>
        <dbReference type="EMBL" id="EOD80643.1"/>
    </source>
</evidence>
<evidence type="ECO:0000313" key="2">
    <source>
        <dbReference type="Proteomes" id="UP000011223"/>
    </source>
</evidence>
<dbReference type="Proteomes" id="UP000011223">
    <property type="component" value="Unassembled WGS sequence"/>
</dbReference>
<sequence length="63" mass="7126">MSFSYHHAANPKAEKLLLIKACGYLPNDLNWQGFKIDETRAILITPSGAVFHPRELEAAQRVF</sequence>
<comment type="caution">
    <text evidence="1">The sequence shown here is derived from an EMBL/GenBank/DDBJ whole genome shotgun (WGS) entry which is preliminary data.</text>
</comment>
<reference evidence="1 2" key="1">
    <citation type="journal article" date="2014" name="PLoS ONE">
        <title>Grimontia indica AK16(T), sp. nov., Isolated from a Seawater Sample Reports the Presence of Pathogenic Genes Similar to Vibrio Genus.</title>
        <authorList>
            <person name="Singh A."/>
            <person name="Vaidya B."/>
            <person name="Khatri I."/>
            <person name="Srinivas T.N."/>
            <person name="Subramanian S."/>
            <person name="Korpole S."/>
            <person name="Pinnaka A.K."/>
        </authorList>
    </citation>
    <scope>NUCLEOTIDE SEQUENCE [LARGE SCALE GENOMIC DNA]</scope>
    <source>
        <strain evidence="1 2">AK16</strain>
    </source>
</reference>
<dbReference type="Pfam" id="PF12375">
    <property type="entry name" value="DUF3653"/>
    <property type="match status" value="1"/>
</dbReference>
<protein>
    <submittedName>
        <fullName evidence="1">S-adenosylhomocysteine hydrolase</fullName>
    </submittedName>
</protein>
<name>R1GWT7_9GAMM</name>
<keyword evidence="2" id="KW-1185">Reference proteome</keyword>
<dbReference type="GO" id="GO:0016787">
    <property type="term" value="F:hydrolase activity"/>
    <property type="evidence" value="ECO:0007669"/>
    <property type="project" value="UniProtKB-KW"/>
</dbReference>
<gene>
    <name evidence="1" type="ORF">D515_00268</name>
</gene>
<dbReference type="AlphaFoldDB" id="R1GWT7"/>
<organism evidence="1 2">
    <name type="scientific">Grimontia indica</name>
    <dbReference type="NCBI Taxonomy" id="1056512"/>
    <lineage>
        <taxon>Bacteria</taxon>
        <taxon>Pseudomonadati</taxon>
        <taxon>Pseudomonadota</taxon>
        <taxon>Gammaproteobacteria</taxon>
        <taxon>Vibrionales</taxon>
        <taxon>Vibrionaceae</taxon>
        <taxon>Grimontia</taxon>
    </lineage>
</organism>
<accession>R1GWT7</accession>
<dbReference type="EMBL" id="ANFM02000011">
    <property type="protein sequence ID" value="EOD80643.1"/>
    <property type="molecule type" value="Genomic_DNA"/>
</dbReference>
<dbReference type="InterPro" id="IPR021077">
    <property type="entry name" value="Phage_phi-Lf_Orf112"/>
</dbReference>
<proteinExistence type="predicted"/>
<dbReference type="RefSeq" id="WP_002537123.1">
    <property type="nucleotide sequence ID" value="NZ_ANFM02000011.1"/>
</dbReference>